<feature type="domain" description="DUF58" evidence="1">
    <location>
        <begin position="50"/>
        <end position="137"/>
    </location>
</feature>
<gene>
    <name evidence="2" type="ORF">V3H18_15220</name>
</gene>
<dbReference type="EMBL" id="JAZHYN010000064">
    <property type="protein sequence ID" value="MEF3367883.1"/>
    <property type="molecule type" value="Genomic_DNA"/>
</dbReference>
<sequence length="145" mass="15885">MTPRAAKNLEEIAYRPRGRFPHGSIGAHPSAAPGGTGVFRDAVPFARCPDARRIDLRATIRDPFGETYVRRFEQRMAIDLYALVDLSGSMRYRGAVPRLALASQLCMTLAYSATRIGDRFGLIGFDGAARRDAMLPATRVRGAAM</sequence>
<dbReference type="PANTHER" id="PTHR33608:SF6">
    <property type="entry name" value="BLL2464 PROTEIN"/>
    <property type="match status" value="1"/>
</dbReference>
<organism evidence="2 3">
    <name type="scientific">Methylocystis borbori</name>
    <dbReference type="NCBI Taxonomy" id="3118750"/>
    <lineage>
        <taxon>Bacteria</taxon>
        <taxon>Pseudomonadati</taxon>
        <taxon>Pseudomonadota</taxon>
        <taxon>Alphaproteobacteria</taxon>
        <taxon>Hyphomicrobiales</taxon>
        <taxon>Methylocystaceae</taxon>
        <taxon>Methylocystis</taxon>
    </lineage>
</organism>
<evidence type="ECO:0000259" key="1">
    <source>
        <dbReference type="Pfam" id="PF01882"/>
    </source>
</evidence>
<dbReference type="Pfam" id="PF01882">
    <property type="entry name" value="DUF58"/>
    <property type="match status" value="1"/>
</dbReference>
<dbReference type="Proteomes" id="UP001350748">
    <property type="component" value="Unassembled WGS sequence"/>
</dbReference>
<dbReference type="InterPro" id="IPR002881">
    <property type="entry name" value="DUF58"/>
</dbReference>
<dbReference type="Gene3D" id="3.40.50.410">
    <property type="entry name" value="von Willebrand factor, type A domain"/>
    <property type="match status" value="1"/>
</dbReference>
<accession>A0ABU7XMV9</accession>
<comment type="caution">
    <text evidence="2">The sequence shown here is derived from an EMBL/GenBank/DDBJ whole genome shotgun (WGS) entry which is preliminary data.</text>
</comment>
<dbReference type="InterPro" id="IPR036465">
    <property type="entry name" value="vWFA_dom_sf"/>
</dbReference>
<proteinExistence type="predicted"/>
<keyword evidence="3" id="KW-1185">Reference proteome</keyword>
<feature type="non-terminal residue" evidence="2">
    <location>
        <position position="145"/>
    </location>
</feature>
<dbReference type="SUPFAM" id="SSF53300">
    <property type="entry name" value="vWA-like"/>
    <property type="match status" value="1"/>
</dbReference>
<evidence type="ECO:0000313" key="3">
    <source>
        <dbReference type="Proteomes" id="UP001350748"/>
    </source>
</evidence>
<protein>
    <submittedName>
        <fullName evidence="2">DUF58 domain-containing protein</fullName>
    </submittedName>
</protein>
<name>A0ABU7XMV9_9HYPH</name>
<dbReference type="RefSeq" id="WP_332082918.1">
    <property type="nucleotide sequence ID" value="NZ_JAZHYN010000064.1"/>
</dbReference>
<dbReference type="PANTHER" id="PTHR33608">
    <property type="entry name" value="BLL2464 PROTEIN"/>
    <property type="match status" value="1"/>
</dbReference>
<reference evidence="2 3" key="1">
    <citation type="submission" date="2024-02" db="EMBL/GenBank/DDBJ databases">
        <authorList>
            <person name="Grouzdev D."/>
        </authorList>
    </citation>
    <scope>NUCLEOTIDE SEQUENCE [LARGE SCALE GENOMIC DNA]</scope>
    <source>
        <strain evidence="2 3">9N</strain>
    </source>
</reference>
<evidence type="ECO:0000313" key="2">
    <source>
        <dbReference type="EMBL" id="MEF3367883.1"/>
    </source>
</evidence>